<dbReference type="InterPro" id="IPR009056">
    <property type="entry name" value="Cyt_c-like_dom"/>
</dbReference>
<dbReference type="Gene3D" id="1.10.760.10">
    <property type="entry name" value="Cytochrome c-like domain"/>
    <property type="match status" value="1"/>
</dbReference>
<name>A0A7M3MAY6_9BACT</name>
<evidence type="ECO:0000256" key="2">
    <source>
        <dbReference type="ARBA" id="ARBA00022723"/>
    </source>
</evidence>
<sequence>MRLCTRHLLIVVCLASLIAASPVAARAQDKDTKPLAPHERMGIPEDVDPIAETYMPVVIEKDFETIMEQDVADKPDVMKRQQELLERRYDLSDNPSDVMMSAGRKAVQQGVRVKLPEGMTWDKLAEMPPEEIKEKELFPRGFLPLPHVKHAVGGQVFPQDQIDEIQKLEQRSLERFDVDFDIPEHFLPEFPPPIFLTTRPDLGDVSQGKLLSIDNYYEIMNGILTPVQMEGLRLLLTPFPQQQFNQTEDRKVEKPSLGVSCLDCHANGHTNGAFHLNPDTRPQVARLRLDTVSLRGMFNQQIHGSKRSLRSIEDFTEFEQRTAYFDGDHVIAAKKGVNLPDRASQVAMMAQMQNIFNFPPAPKLDVFGKLIPEKATESELKGQELFFGDAKCGECHPAPFYLDDKMHDLQVERFYNFQMINGEYIIAEGPIKTFTLRGIKDSPPYLHDGRLLTLEDTVEFFALVTGVKLNAEQKKDLTAFMRAL</sequence>
<evidence type="ECO:0000259" key="6">
    <source>
        <dbReference type="PROSITE" id="PS51007"/>
    </source>
</evidence>
<comment type="caution">
    <text evidence="7">The sequence shown here is derived from an EMBL/GenBank/DDBJ whole genome shotgun (WGS) entry which is preliminary data.</text>
</comment>
<reference evidence="7 8" key="1">
    <citation type="submission" date="2018-06" db="EMBL/GenBank/DDBJ databases">
        <title>Complete genome of Desulfovibrio indonesiensis P37SLT.</title>
        <authorList>
            <person name="Crispim J.S."/>
            <person name="Vidigal P.M.P."/>
            <person name="Silva L.C.F."/>
            <person name="Laguardia C.N."/>
            <person name="Araujo L.C."/>
            <person name="Dias R.S."/>
            <person name="Sousa M.P."/>
            <person name="Paula S.O."/>
            <person name="Silva C."/>
        </authorList>
    </citation>
    <scope>NUCLEOTIDE SEQUENCE [LARGE SCALE GENOMIC DNA]</scope>
    <source>
        <strain evidence="7 8">P37SLT</strain>
    </source>
</reference>
<gene>
    <name evidence="7" type="ORF">DPQ33_17185</name>
</gene>
<evidence type="ECO:0000256" key="3">
    <source>
        <dbReference type="ARBA" id="ARBA00023004"/>
    </source>
</evidence>
<evidence type="ECO:0000256" key="5">
    <source>
        <dbReference type="SAM" id="SignalP"/>
    </source>
</evidence>
<dbReference type="GO" id="GO:0020037">
    <property type="term" value="F:heme binding"/>
    <property type="evidence" value="ECO:0007669"/>
    <property type="project" value="InterPro"/>
</dbReference>
<dbReference type="GO" id="GO:0004130">
    <property type="term" value="F:cytochrome-c peroxidase activity"/>
    <property type="evidence" value="ECO:0007669"/>
    <property type="project" value="TreeGrafter"/>
</dbReference>
<dbReference type="GO" id="GO:0009055">
    <property type="term" value="F:electron transfer activity"/>
    <property type="evidence" value="ECO:0007669"/>
    <property type="project" value="InterPro"/>
</dbReference>
<keyword evidence="5" id="KW-0732">Signal</keyword>
<evidence type="ECO:0000256" key="4">
    <source>
        <dbReference type="PROSITE-ProRule" id="PRU00433"/>
    </source>
</evidence>
<dbReference type="AlphaFoldDB" id="A0A7M3MAY6"/>
<dbReference type="SUPFAM" id="SSF46626">
    <property type="entry name" value="Cytochrome c"/>
    <property type="match status" value="1"/>
</dbReference>
<dbReference type="InterPro" id="IPR051395">
    <property type="entry name" value="Cytochrome_c_Peroxidase/MauG"/>
</dbReference>
<evidence type="ECO:0000256" key="1">
    <source>
        <dbReference type="ARBA" id="ARBA00022617"/>
    </source>
</evidence>
<protein>
    <submittedName>
        <fullName evidence="7">Cytochrome B6</fullName>
    </submittedName>
</protein>
<dbReference type="GO" id="GO:0046872">
    <property type="term" value="F:metal ion binding"/>
    <property type="evidence" value="ECO:0007669"/>
    <property type="project" value="UniProtKB-KW"/>
</dbReference>
<dbReference type="InterPro" id="IPR036909">
    <property type="entry name" value="Cyt_c-like_dom_sf"/>
</dbReference>
<dbReference type="PROSITE" id="PS51007">
    <property type="entry name" value="CYTC"/>
    <property type="match status" value="1"/>
</dbReference>
<organism evidence="7 8">
    <name type="scientific">Oceanidesulfovibrio indonesiensis</name>
    <dbReference type="NCBI Taxonomy" id="54767"/>
    <lineage>
        <taxon>Bacteria</taxon>
        <taxon>Pseudomonadati</taxon>
        <taxon>Thermodesulfobacteriota</taxon>
        <taxon>Desulfovibrionia</taxon>
        <taxon>Desulfovibrionales</taxon>
        <taxon>Desulfovibrionaceae</taxon>
        <taxon>Oceanidesulfovibrio</taxon>
    </lineage>
</organism>
<feature type="chain" id="PRO_5029774284" evidence="5">
    <location>
        <begin position="28"/>
        <end position="484"/>
    </location>
</feature>
<dbReference type="RefSeq" id="WP_144304464.1">
    <property type="nucleotide sequence ID" value="NZ_QMIE01000022.1"/>
</dbReference>
<accession>A0A7M3MAY6</accession>
<proteinExistence type="predicted"/>
<dbReference type="PANTHER" id="PTHR30600">
    <property type="entry name" value="CYTOCHROME C PEROXIDASE-RELATED"/>
    <property type="match status" value="1"/>
</dbReference>
<dbReference type="EMBL" id="QMIE01000022">
    <property type="protein sequence ID" value="TVM14601.1"/>
    <property type="molecule type" value="Genomic_DNA"/>
</dbReference>
<feature type="domain" description="Cytochrome c" evidence="6">
    <location>
        <begin position="377"/>
        <end position="484"/>
    </location>
</feature>
<dbReference type="Proteomes" id="UP000448292">
    <property type="component" value="Unassembled WGS sequence"/>
</dbReference>
<feature type="signal peptide" evidence="5">
    <location>
        <begin position="1"/>
        <end position="27"/>
    </location>
</feature>
<evidence type="ECO:0000313" key="7">
    <source>
        <dbReference type="EMBL" id="TVM14601.1"/>
    </source>
</evidence>
<dbReference type="OrthoDB" id="9805202at2"/>
<keyword evidence="2 4" id="KW-0479">Metal-binding</keyword>
<dbReference type="PANTHER" id="PTHR30600:SF13">
    <property type="entry name" value="METHYLAMINE UTILIZATION PROTEIN"/>
    <property type="match status" value="1"/>
</dbReference>
<evidence type="ECO:0000313" key="8">
    <source>
        <dbReference type="Proteomes" id="UP000448292"/>
    </source>
</evidence>
<keyword evidence="3 4" id="KW-0408">Iron</keyword>
<keyword evidence="1 4" id="KW-0349">Heme</keyword>
<keyword evidence="8" id="KW-1185">Reference proteome</keyword>